<dbReference type="InterPro" id="IPR052695">
    <property type="entry name" value="Kinetoplast-DNA-binding"/>
</dbReference>
<gene>
    <name evidence="2" type="ORF">TVY486_1008800</name>
</gene>
<feature type="region of interest" description="Disordered" evidence="1">
    <location>
        <begin position="93"/>
        <end position="129"/>
    </location>
</feature>
<dbReference type="AlphaFoldDB" id="G0U7H6"/>
<proteinExistence type="predicted"/>
<evidence type="ECO:0000313" key="2">
    <source>
        <dbReference type="EMBL" id="CCC51834.1"/>
    </source>
</evidence>
<dbReference type="PANTHER" id="PTHR37564:SF2">
    <property type="entry name" value="DNA-ASSOCIATED PROTEIN, PUTATIVE-RELATED"/>
    <property type="match status" value="1"/>
</dbReference>
<dbReference type="PANTHER" id="PTHR37564">
    <property type="entry name" value="KINETOPLAST DNA-ASSOCIATED PROTEIN"/>
    <property type="match status" value="1"/>
</dbReference>
<dbReference type="VEuPathDB" id="TriTrypDB:TvY486_1008800"/>
<evidence type="ECO:0000256" key="1">
    <source>
        <dbReference type="SAM" id="MobiDB-lite"/>
    </source>
</evidence>
<reference evidence="2" key="1">
    <citation type="journal article" date="2012" name="Proc. Natl. Acad. Sci. U.S.A.">
        <title>Antigenic diversity is generated by distinct evolutionary mechanisms in African trypanosome species.</title>
        <authorList>
            <person name="Jackson A.P."/>
            <person name="Berry A."/>
            <person name="Aslett M."/>
            <person name="Allison H.C."/>
            <person name="Burton P."/>
            <person name="Vavrova-Anderson J."/>
            <person name="Brown R."/>
            <person name="Browne H."/>
            <person name="Corton N."/>
            <person name="Hauser H."/>
            <person name="Gamble J."/>
            <person name="Gilderthorp R."/>
            <person name="Marcello L."/>
            <person name="McQuillan J."/>
            <person name="Otto T.D."/>
            <person name="Quail M.A."/>
            <person name="Sanders M.J."/>
            <person name="van Tonder A."/>
            <person name="Ginger M.L."/>
            <person name="Field M.C."/>
            <person name="Barry J.D."/>
            <person name="Hertz-Fowler C."/>
            <person name="Berriman M."/>
        </authorList>
    </citation>
    <scope>NUCLEOTIDE SEQUENCE</scope>
    <source>
        <strain evidence="2">Y486</strain>
    </source>
</reference>
<accession>G0U7H6</accession>
<sequence>MMMINSPFSPALFRIVFSSAQSRTQFFVFRFSFLLPDSTCTAMLRLSRLALGVGPYSLFMKEQKNNPALKGLSAPERGRATAKLYNELSTVERNELMKRARATPYGSKSKKKPSKPKPARTDGRRTPSRYAEFVKANIAKYAQLPQRERMTAVAKLWREQKHATQK</sequence>
<protein>
    <submittedName>
        <fullName evidence="2">Putative kinetoplast DNA-associated protein</fullName>
    </submittedName>
</protein>
<dbReference type="EMBL" id="HE573026">
    <property type="protein sequence ID" value="CCC51834.1"/>
    <property type="molecule type" value="Genomic_DNA"/>
</dbReference>
<organism evidence="2">
    <name type="scientific">Trypanosoma vivax (strain Y486)</name>
    <dbReference type="NCBI Taxonomy" id="1055687"/>
    <lineage>
        <taxon>Eukaryota</taxon>
        <taxon>Discoba</taxon>
        <taxon>Euglenozoa</taxon>
        <taxon>Kinetoplastea</taxon>
        <taxon>Metakinetoplastina</taxon>
        <taxon>Trypanosomatida</taxon>
        <taxon>Trypanosomatidae</taxon>
        <taxon>Trypanosoma</taxon>
        <taxon>Duttonella</taxon>
    </lineage>
</organism>
<name>G0U7H6_TRYVY</name>
<feature type="compositionally biased region" description="Basic residues" evidence="1">
    <location>
        <begin position="108"/>
        <end position="118"/>
    </location>
</feature>